<dbReference type="InterPro" id="IPR036291">
    <property type="entry name" value="NAD(P)-bd_dom_sf"/>
</dbReference>
<reference evidence="4" key="1">
    <citation type="journal article" date="2019" name="Int. J. Syst. Evol. Microbiol.">
        <title>The Global Catalogue of Microorganisms (GCM) 10K type strain sequencing project: providing services to taxonomists for standard genome sequencing and annotation.</title>
        <authorList>
            <consortium name="The Broad Institute Genomics Platform"/>
            <consortium name="The Broad Institute Genome Sequencing Center for Infectious Disease"/>
            <person name="Wu L."/>
            <person name="Ma J."/>
        </authorList>
    </citation>
    <scope>NUCLEOTIDE SEQUENCE [LARGE SCALE GENOMIC DNA]</scope>
    <source>
        <strain evidence="4">KCTC 42986</strain>
    </source>
</reference>
<dbReference type="Proteomes" id="UP001595530">
    <property type="component" value="Unassembled WGS sequence"/>
</dbReference>
<dbReference type="GO" id="GO:0016491">
    <property type="term" value="F:oxidoreductase activity"/>
    <property type="evidence" value="ECO:0007669"/>
    <property type="project" value="UniProtKB-KW"/>
</dbReference>
<dbReference type="PANTHER" id="PTHR43639">
    <property type="entry name" value="OXIDOREDUCTASE, SHORT-CHAIN DEHYDROGENASE/REDUCTASE FAMILY (AFU_ORTHOLOGUE AFUA_5G02870)"/>
    <property type="match status" value="1"/>
</dbReference>
<dbReference type="InterPro" id="IPR002347">
    <property type="entry name" value="SDR_fam"/>
</dbReference>
<comment type="caution">
    <text evidence="3">The sequence shown here is derived from an EMBL/GenBank/DDBJ whole genome shotgun (WGS) entry which is preliminary data.</text>
</comment>
<protein>
    <submittedName>
        <fullName evidence="3">SDR family NAD(P)-dependent oxidoreductase</fullName>
        <ecNumber evidence="3">1.1.1.-</ecNumber>
    </submittedName>
</protein>
<keyword evidence="1 3" id="KW-0560">Oxidoreductase</keyword>
<proteinExistence type="predicted"/>
<dbReference type="PRINTS" id="PR00080">
    <property type="entry name" value="SDRFAMILY"/>
</dbReference>
<dbReference type="PROSITE" id="PS00061">
    <property type="entry name" value="ADH_SHORT"/>
    <property type="match status" value="1"/>
</dbReference>
<evidence type="ECO:0000313" key="4">
    <source>
        <dbReference type="Proteomes" id="UP001595530"/>
    </source>
</evidence>
<evidence type="ECO:0000256" key="1">
    <source>
        <dbReference type="ARBA" id="ARBA00023002"/>
    </source>
</evidence>
<dbReference type="NCBIfam" id="NF005559">
    <property type="entry name" value="PRK07231.1"/>
    <property type="match status" value="1"/>
</dbReference>
<dbReference type="SMART" id="SM00822">
    <property type="entry name" value="PKS_KR"/>
    <property type="match status" value="1"/>
</dbReference>
<dbReference type="EC" id="1.1.1.-" evidence="3"/>
<sequence>MSGRLQNKVALITGGGTGIGAAAAERFAQEGATVVICGRRADVLEAKVNAIRNNGGRADWVRADVSDEAAFAQAVEATVDKQGRLDILVNNAAAATWGMIETQPTSEWHACFRASLDSAFFGTRAVLPHMKHQGGGAIVNVASVCGLLGTPGMAAYTAAKAGLINFTRTAALEGAGSNIRVNVVIPGVVMTPWAQEAHGTEAAMAATARGVPLKRIGEPRELASAILFLASDEASYITGAGLVVDGGKTCELVPGAADFTD</sequence>
<dbReference type="SUPFAM" id="SSF51735">
    <property type="entry name" value="NAD(P)-binding Rossmann-fold domains"/>
    <property type="match status" value="1"/>
</dbReference>
<dbReference type="Pfam" id="PF13561">
    <property type="entry name" value="adh_short_C2"/>
    <property type="match status" value="1"/>
</dbReference>
<dbReference type="Gene3D" id="3.40.50.720">
    <property type="entry name" value="NAD(P)-binding Rossmann-like Domain"/>
    <property type="match status" value="1"/>
</dbReference>
<dbReference type="PANTHER" id="PTHR43639:SF9">
    <property type="entry name" value="BLL5898 PROTEIN"/>
    <property type="match status" value="1"/>
</dbReference>
<evidence type="ECO:0000259" key="2">
    <source>
        <dbReference type="SMART" id="SM00822"/>
    </source>
</evidence>
<dbReference type="InterPro" id="IPR057326">
    <property type="entry name" value="KR_dom"/>
</dbReference>
<keyword evidence="4" id="KW-1185">Reference proteome</keyword>
<dbReference type="RefSeq" id="WP_390325132.1">
    <property type="nucleotide sequence ID" value="NZ_JBHRTP010000003.1"/>
</dbReference>
<feature type="domain" description="Ketoreductase" evidence="2">
    <location>
        <begin position="8"/>
        <end position="196"/>
    </location>
</feature>
<organism evidence="3 4">
    <name type="scientific">Undibacterium arcticum</name>
    <dbReference type="NCBI Taxonomy" id="1762892"/>
    <lineage>
        <taxon>Bacteria</taxon>
        <taxon>Pseudomonadati</taxon>
        <taxon>Pseudomonadota</taxon>
        <taxon>Betaproteobacteria</taxon>
        <taxon>Burkholderiales</taxon>
        <taxon>Oxalobacteraceae</taxon>
        <taxon>Undibacterium</taxon>
    </lineage>
</organism>
<dbReference type="CDD" id="cd05233">
    <property type="entry name" value="SDR_c"/>
    <property type="match status" value="1"/>
</dbReference>
<evidence type="ECO:0000313" key="3">
    <source>
        <dbReference type="EMBL" id="MFC3106560.1"/>
    </source>
</evidence>
<dbReference type="InterPro" id="IPR020904">
    <property type="entry name" value="Sc_DH/Rdtase_CS"/>
</dbReference>
<dbReference type="EMBL" id="JBHRTP010000003">
    <property type="protein sequence ID" value="MFC3106560.1"/>
    <property type="molecule type" value="Genomic_DNA"/>
</dbReference>
<name>A0ABV7EYZ9_9BURK</name>
<gene>
    <name evidence="3" type="ORF">ACFOFO_01060</name>
</gene>
<dbReference type="PRINTS" id="PR00081">
    <property type="entry name" value="GDHRDH"/>
</dbReference>
<accession>A0ABV7EYZ9</accession>